<evidence type="ECO:0000313" key="2">
    <source>
        <dbReference type="Proteomes" id="UP000028582"/>
    </source>
</evidence>
<proteinExistence type="predicted"/>
<accession>A0A081A178</accession>
<dbReference type="EMBL" id="ANJA01002047">
    <property type="protein sequence ID" value="ETO72639.1"/>
    <property type="molecule type" value="Genomic_DNA"/>
</dbReference>
<organism evidence="1 2">
    <name type="scientific">Phytophthora nicotianae P1976</name>
    <dbReference type="NCBI Taxonomy" id="1317066"/>
    <lineage>
        <taxon>Eukaryota</taxon>
        <taxon>Sar</taxon>
        <taxon>Stramenopiles</taxon>
        <taxon>Oomycota</taxon>
        <taxon>Peronosporomycetes</taxon>
        <taxon>Peronosporales</taxon>
        <taxon>Peronosporaceae</taxon>
        <taxon>Phytophthora</taxon>
    </lineage>
</organism>
<sequence length="50" mass="5460">ITRVTGHSSCNLGTLGYVPVTLPTRQELATSLLDNVYAEELIEVMDILRG</sequence>
<gene>
    <name evidence="1" type="ORF">F444_11325</name>
</gene>
<feature type="non-terminal residue" evidence="1">
    <location>
        <position position="1"/>
    </location>
</feature>
<evidence type="ECO:0000313" key="1">
    <source>
        <dbReference type="EMBL" id="ETO72639.1"/>
    </source>
</evidence>
<dbReference type="AlphaFoldDB" id="A0A081A178"/>
<comment type="caution">
    <text evidence="1">The sequence shown here is derived from an EMBL/GenBank/DDBJ whole genome shotgun (WGS) entry which is preliminary data.</text>
</comment>
<protein>
    <submittedName>
        <fullName evidence="1">Uncharacterized protein</fullName>
    </submittedName>
</protein>
<reference evidence="1 2" key="1">
    <citation type="submission" date="2013-11" db="EMBL/GenBank/DDBJ databases">
        <title>The Genome Sequence of Phytophthora parasitica P1976.</title>
        <authorList>
            <consortium name="The Broad Institute Genomics Platform"/>
            <person name="Russ C."/>
            <person name="Tyler B."/>
            <person name="Panabieres F."/>
            <person name="Shan W."/>
            <person name="Tripathy S."/>
            <person name="Grunwald N."/>
            <person name="Machado M."/>
            <person name="Johnson C.S."/>
            <person name="Walker B."/>
            <person name="Young S."/>
            <person name="Zeng Q."/>
            <person name="Gargeya S."/>
            <person name="Fitzgerald M."/>
            <person name="Haas B."/>
            <person name="Abouelleil A."/>
            <person name="Allen A.W."/>
            <person name="Alvarado L."/>
            <person name="Arachchi H.M."/>
            <person name="Berlin A.M."/>
            <person name="Chapman S.B."/>
            <person name="Gainer-Dewar J."/>
            <person name="Goldberg J."/>
            <person name="Griggs A."/>
            <person name="Gujja S."/>
            <person name="Hansen M."/>
            <person name="Howarth C."/>
            <person name="Imamovic A."/>
            <person name="Ireland A."/>
            <person name="Larimer J."/>
            <person name="McCowan C."/>
            <person name="Murphy C."/>
            <person name="Pearson M."/>
            <person name="Poon T.W."/>
            <person name="Priest M."/>
            <person name="Roberts A."/>
            <person name="Saif S."/>
            <person name="Shea T."/>
            <person name="Sisk P."/>
            <person name="Sykes S."/>
            <person name="Wortman J."/>
            <person name="Nusbaum C."/>
            <person name="Birren B."/>
        </authorList>
    </citation>
    <scope>NUCLEOTIDE SEQUENCE [LARGE SCALE GENOMIC DNA]</scope>
    <source>
        <strain evidence="1 2">P1976</strain>
    </source>
</reference>
<dbReference type="Proteomes" id="UP000028582">
    <property type="component" value="Unassembled WGS sequence"/>
</dbReference>
<name>A0A081A178_PHYNI</name>